<dbReference type="AlphaFoldDB" id="A0A328MVQ3"/>
<evidence type="ECO:0000313" key="2">
    <source>
        <dbReference type="Proteomes" id="UP000248966"/>
    </source>
</evidence>
<proteinExistence type="predicted"/>
<organism evidence="1 2">
    <name type="scientific">Micromonospora noduli</name>
    <dbReference type="NCBI Taxonomy" id="709876"/>
    <lineage>
        <taxon>Bacteria</taxon>
        <taxon>Bacillati</taxon>
        <taxon>Actinomycetota</taxon>
        <taxon>Actinomycetes</taxon>
        <taxon>Micromonosporales</taxon>
        <taxon>Micromonosporaceae</taxon>
        <taxon>Micromonospora</taxon>
    </lineage>
</organism>
<sequence length="173" mass="19767">MVSPAPDNAELRQQLSRFAALSREFDAEGRAMLEEERQRVIRWLREEDDGDRDPKTMLPWSFIAKFRVVEEPELGPVPQPVNAARKQAMGRATAEQMADALAMGGQRAEGLAEVSSDMMLYALTRFPKLVIQSAKDNADVTQHAQMLRSIWTSPEVQQLLREETSREWPQEYH</sequence>
<reference evidence="1 2" key="1">
    <citation type="submission" date="2018-03" db="EMBL/GenBank/DDBJ databases">
        <title>Defining the species Micromonospora saelicesensis and Micromonospora noduli under the framework of genomics.</title>
        <authorList>
            <person name="Riesco R."/>
            <person name="Trujillo M.E."/>
        </authorList>
    </citation>
    <scope>NUCLEOTIDE SEQUENCE [LARGE SCALE GENOMIC DNA]</scope>
    <source>
        <strain evidence="1 2">LAH08</strain>
    </source>
</reference>
<name>A0A328MVQ3_9ACTN</name>
<dbReference type="EMBL" id="PYAA01000039">
    <property type="protein sequence ID" value="RAN94820.1"/>
    <property type="molecule type" value="Genomic_DNA"/>
</dbReference>
<evidence type="ECO:0000313" key="1">
    <source>
        <dbReference type="EMBL" id="RAN94820.1"/>
    </source>
</evidence>
<protein>
    <submittedName>
        <fullName evidence="1">Uncharacterized protein</fullName>
    </submittedName>
</protein>
<accession>A0A328MVQ3</accession>
<gene>
    <name evidence="1" type="ORF">LAH08_05707</name>
</gene>
<comment type="caution">
    <text evidence="1">The sequence shown here is derived from an EMBL/GenBank/DDBJ whole genome shotgun (WGS) entry which is preliminary data.</text>
</comment>
<dbReference type="Proteomes" id="UP000248966">
    <property type="component" value="Unassembled WGS sequence"/>
</dbReference>